<reference evidence="2" key="1">
    <citation type="submission" date="2019-04" db="EMBL/GenBank/DDBJ databases">
        <title>Sequencing of skin fungus with MAO and IRED activity.</title>
        <authorList>
            <person name="Marsaioli A.J."/>
            <person name="Bonatto J.M.C."/>
            <person name="Reis Junior O."/>
        </authorList>
    </citation>
    <scope>NUCLEOTIDE SEQUENCE</scope>
    <source>
        <strain evidence="2">30M1</strain>
    </source>
</reference>
<evidence type="ECO:0000313" key="3">
    <source>
        <dbReference type="Proteomes" id="UP000801428"/>
    </source>
</evidence>
<evidence type="ECO:0000313" key="2">
    <source>
        <dbReference type="EMBL" id="KAF2997690.1"/>
    </source>
</evidence>
<sequence>MAPQESDLSVTTAASSIEISRDVVTKSPPRELLRFSNGVLDVTPKGRDEEAMVSENQKSPLLRLPREIRDCIWSYALESPVLIVKKHMDLSFDIDTRNKLVPDAAHLINGVAILRTCRQIYSETVLFPLRSGTIMSNGLCAILAAVKILQSYQREQVTKLRLGCPSSYILSNWTDAYGFHALKTLTSTTIKHSPQQPPGTYCNTDRTLTLTTTERSLQQPYSPGTHSNLFMLAPSTASLSTATPRVQPASTSDVPSLATNPMGNAPSLVPTPMADVSTPTTAPTTGMSMLTASTSSPPRSPASTTDYNVTTSSHDESVDDDCVIVAVNDISETRQGAASGKLKRKFVVNSDTEPSSPPPTVSRRRLRRGDAPLTIGDTSPAIGTDTAALTSTSWGLHSSRAVPDSPAANPSSIPSGHAGCANANPIVSPENIADRGLIMNTAPITVGNGHLVMQVGPVEMKVEIYHQKVSISHLIYVILPMDTRARTAVCSTEG</sequence>
<proteinExistence type="predicted"/>
<feature type="compositionally biased region" description="Polar residues" evidence="1">
    <location>
        <begin position="241"/>
        <end position="262"/>
    </location>
</feature>
<keyword evidence="3" id="KW-1185">Reference proteome</keyword>
<feature type="region of interest" description="Disordered" evidence="1">
    <location>
        <begin position="335"/>
        <end position="384"/>
    </location>
</feature>
<gene>
    <name evidence="2" type="ORF">E8E13_006369</name>
</gene>
<dbReference type="AlphaFoldDB" id="A0A9P4T7Q3"/>
<feature type="region of interest" description="Disordered" evidence="1">
    <location>
        <begin position="396"/>
        <end position="416"/>
    </location>
</feature>
<accession>A0A9P4T7Q3</accession>
<feature type="compositionally biased region" description="Polar residues" evidence="1">
    <location>
        <begin position="277"/>
        <end position="290"/>
    </location>
</feature>
<dbReference type="EMBL" id="SWKU01000022">
    <property type="protein sequence ID" value="KAF2997690.1"/>
    <property type="molecule type" value="Genomic_DNA"/>
</dbReference>
<evidence type="ECO:0000256" key="1">
    <source>
        <dbReference type="SAM" id="MobiDB-lite"/>
    </source>
</evidence>
<protein>
    <submittedName>
        <fullName evidence="2">Uncharacterized protein</fullName>
    </submittedName>
</protein>
<comment type="caution">
    <text evidence="2">The sequence shown here is derived from an EMBL/GenBank/DDBJ whole genome shotgun (WGS) entry which is preliminary data.</text>
</comment>
<name>A0A9P4T7Q3_CURKU</name>
<feature type="region of interest" description="Disordered" evidence="1">
    <location>
        <begin position="241"/>
        <end position="316"/>
    </location>
</feature>
<dbReference type="OrthoDB" id="5413827at2759"/>
<feature type="compositionally biased region" description="Low complexity" evidence="1">
    <location>
        <begin position="291"/>
        <end position="305"/>
    </location>
</feature>
<dbReference type="PANTHER" id="PTHR38790:SF4">
    <property type="entry name" value="2EXR DOMAIN-CONTAINING PROTEIN"/>
    <property type="match status" value="1"/>
</dbReference>
<dbReference type="PANTHER" id="PTHR38790">
    <property type="entry name" value="2EXR DOMAIN-CONTAINING PROTEIN-RELATED"/>
    <property type="match status" value="1"/>
</dbReference>
<organism evidence="2 3">
    <name type="scientific">Curvularia kusanoi</name>
    <name type="common">Cochliobolus kusanoi</name>
    <dbReference type="NCBI Taxonomy" id="90978"/>
    <lineage>
        <taxon>Eukaryota</taxon>
        <taxon>Fungi</taxon>
        <taxon>Dikarya</taxon>
        <taxon>Ascomycota</taxon>
        <taxon>Pezizomycotina</taxon>
        <taxon>Dothideomycetes</taxon>
        <taxon>Pleosporomycetidae</taxon>
        <taxon>Pleosporales</taxon>
        <taxon>Pleosporineae</taxon>
        <taxon>Pleosporaceae</taxon>
        <taxon>Curvularia</taxon>
    </lineage>
</organism>
<dbReference type="Proteomes" id="UP000801428">
    <property type="component" value="Unassembled WGS sequence"/>
</dbReference>